<evidence type="ECO:0000259" key="7">
    <source>
        <dbReference type="Pfam" id="PF00884"/>
    </source>
</evidence>
<evidence type="ECO:0000256" key="3">
    <source>
        <dbReference type="ARBA" id="ARBA00022801"/>
    </source>
</evidence>
<evidence type="ECO:0000256" key="5">
    <source>
        <dbReference type="SAM" id="MobiDB-lite"/>
    </source>
</evidence>
<dbReference type="PROSITE" id="PS00149">
    <property type="entry name" value="SULFATASE_2"/>
    <property type="match status" value="1"/>
</dbReference>
<dbReference type="InterPro" id="IPR024607">
    <property type="entry name" value="Sulfatase_CS"/>
</dbReference>
<protein>
    <submittedName>
        <fullName evidence="8">Arylsulfatase A-like enzyme</fullName>
    </submittedName>
</protein>
<keyword evidence="2" id="KW-0479">Metal-binding</keyword>
<evidence type="ECO:0000256" key="4">
    <source>
        <dbReference type="ARBA" id="ARBA00022837"/>
    </source>
</evidence>
<dbReference type="InterPro" id="IPR050738">
    <property type="entry name" value="Sulfatase"/>
</dbReference>
<accession>A0A7W7YNY2</accession>
<dbReference type="EMBL" id="JACHIF010000009">
    <property type="protein sequence ID" value="MBB5039686.1"/>
    <property type="molecule type" value="Genomic_DNA"/>
</dbReference>
<proteinExistence type="inferred from homology"/>
<evidence type="ECO:0000313" key="9">
    <source>
        <dbReference type="Proteomes" id="UP000534294"/>
    </source>
</evidence>
<dbReference type="GO" id="GO:0004065">
    <property type="term" value="F:arylsulfatase activity"/>
    <property type="evidence" value="ECO:0007669"/>
    <property type="project" value="TreeGrafter"/>
</dbReference>
<dbReference type="CDD" id="cd16143">
    <property type="entry name" value="ARS_like"/>
    <property type="match status" value="1"/>
</dbReference>
<dbReference type="PANTHER" id="PTHR42693">
    <property type="entry name" value="ARYLSULFATASE FAMILY MEMBER"/>
    <property type="match status" value="1"/>
</dbReference>
<feature type="signal peptide" evidence="6">
    <location>
        <begin position="1"/>
        <end position="23"/>
    </location>
</feature>
<dbReference type="AlphaFoldDB" id="A0A7W7YNY2"/>
<feature type="region of interest" description="Disordered" evidence="5">
    <location>
        <begin position="496"/>
        <end position="536"/>
    </location>
</feature>
<name>A0A7W7YNY2_9BACT</name>
<dbReference type="Proteomes" id="UP000534294">
    <property type="component" value="Unassembled WGS sequence"/>
</dbReference>
<dbReference type="PANTHER" id="PTHR42693:SF53">
    <property type="entry name" value="ENDO-4-O-SULFATASE"/>
    <property type="match status" value="1"/>
</dbReference>
<dbReference type="SUPFAM" id="SSF53649">
    <property type="entry name" value="Alkaline phosphatase-like"/>
    <property type="match status" value="1"/>
</dbReference>
<feature type="chain" id="PRO_5030728170" evidence="6">
    <location>
        <begin position="24"/>
        <end position="536"/>
    </location>
</feature>
<organism evidence="8 9">
    <name type="scientific">Prosthecobacter dejongeii</name>
    <dbReference type="NCBI Taxonomy" id="48465"/>
    <lineage>
        <taxon>Bacteria</taxon>
        <taxon>Pseudomonadati</taxon>
        <taxon>Verrucomicrobiota</taxon>
        <taxon>Verrucomicrobiia</taxon>
        <taxon>Verrucomicrobiales</taxon>
        <taxon>Verrucomicrobiaceae</taxon>
        <taxon>Prosthecobacter</taxon>
    </lineage>
</organism>
<evidence type="ECO:0000313" key="8">
    <source>
        <dbReference type="EMBL" id="MBB5039686.1"/>
    </source>
</evidence>
<dbReference type="InterPro" id="IPR017850">
    <property type="entry name" value="Alkaline_phosphatase_core_sf"/>
</dbReference>
<keyword evidence="4" id="KW-0106">Calcium</keyword>
<feature type="domain" description="Sulfatase N-terminal" evidence="7">
    <location>
        <begin position="27"/>
        <end position="389"/>
    </location>
</feature>
<dbReference type="RefSeq" id="WP_184211702.1">
    <property type="nucleotide sequence ID" value="NZ_JACHIF010000009.1"/>
</dbReference>
<dbReference type="Gene3D" id="3.30.1120.10">
    <property type="match status" value="1"/>
</dbReference>
<comment type="similarity">
    <text evidence="1">Belongs to the sulfatase family.</text>
</comment>
<keyword evidence="6" id="KW-0732">Signal</keyword>
<keyword evidence="3" id="KW-0378">Hydrolase</keyword>
<evidence type="ECO:0000256" key="1">
    <source>
        <dbReference type="ARBA" id="ARBA00008779"/>
    </source>
</evidence>
<evidence type="ECO:0000256" key="2">
    <source>
        <dbReference type="ARBA" id="ARBA00022723"/>
    </source>
</evidence>
<keyword evidence="9" id="KW-1185">Reference proteome</keyword>
<gene>
    <name evidence="8" type="ORF">HNQ64_003961</name>
</gene>
<reference evidence="8 9" key="1">
    <citation type="submission" date="2020-08" db="EMBL/GenBank/DDBJ databases">
        <title>Genomic Encyclopedia of Type Strains, Phase IV (KMG-IV): sequencing the most valuable type-strain genomes for metagenomic binning, comparative biology and taxonomic classification.</title>
        <authorList>
            <person name="Goeker M."/>
        </authorList>
    </citation>
    <scope>NUCLEOTIDE SEQUENCE [LARGE SCALE GENOMIC DNA]</scope>
    <source>
        <strain evidence="8 9">DSM 12251</strain>
    </source>
</reference>
<evidence type="ECO:0000256" key="6">
    <source>
        <dbReference type="SAM" id="SignalP"/>
    </source>
</evidence>
<dbReference type="GO" id="GO:0046872">
    <property type="term" value="F:metal ion binding"/>
    <property type="evidence" value="ECO:0007669"/>
    <property type="project" value="UniProtKB-KW"/>
</dbReference>
<dbReference type="Gene3D" id="3.40.720.10">
    <property type="entry name" value="Alkaline Phosphatase, subunit A"/>
    <property type="match status" value="1"/>
</dbReference>
<dbReference type="InterPro" id="IPR000917">
    <property type="entry name" value="Sulfatase_N"/>
</dbReference>
<comment type="caution">
    <text evidence="8">The sequence shown here is derived from an EMBL/GenBank/DDBJ whole genome shotgun (WGS) entry which is preliminary data.</text>
</comment>
<feature type="compositionally biased region" description="Polar residues" evidence="5">
    <location>
        <begin position="499"/>
        <end position="510"/>
    </location>
</feature>
<dbReference type="Pfam" id="PF00884">
    <property type="entry name" value="Sulfatase"/>
    <property type="match status" value="1"/>
</dbReference>
<sequence>MTASFQKLTFAVIALGMTLAASAADKPNFIFILCDDLGYGDVKHLNPEGKIATPNMDRIAKEGMTFTDAHTPSSVCTPTRYGTLTGRYNWRTKLQKGVLGGLSPHLIATDRMTVASMLKAQGYHTAVIGKWHLGMDWKVKESQTVAELNIESPQQTWSVDFTQPATHGPNSVGFDHYFGISASLDMVPYCFIENDRVTALPTEDRSIEMVQGKTDKYTRKGPAAPGFTGYEVLPTLIDKTVAYVSEKSADAKSGKPFFLYLPLASPHTPILPNPEWRGKSGLNQYGDFVMETDAAIGRVLKALDDNGLAENTVIVFTSDNGCSPSANYPELLAKGHNPSSKLRGHKADIYDGGHRVPFLVRWPAKVKPGQTTSQLTCLTDFFATAADITEATTPETAAEDSFSFLPTLLGETGKPARESLIHHSIQGVFAIREGPWKLALCPGSGGWSDPRPGTEPKDSPPVQLFNMEADLGEQTNLATQHPEIVDRLTKKLETLVANGRSTPGARQNNDVPVEIWKKPEAPKKGGKGGKANKGQK</sequence>